<evidence type="ECO:0000313" key="10">
    <source>
        <dbReference type="EMBL" id="PQJ53629.1"/>
    </source>
</evidence>
<accession>A0A2S7UV53</accession>
<protein>
    <recommendedName>
        <fullName evidence="3">cysteine synthase</fullName>
        <ecNumber evidence="3">2.5.1.47</ecNumber>
    </recommendedName>
</protein>
<evidence type="ECO:0000256" key="4">
    <source>
        <dbReference type="ARBA" id="ARBA00022605"/>
    </source>
</evidence>
<proteinExistence type="predicted"/>
<dbReference type="EC" id="2.5.1.47" evidence="3"/>
<dbReference type="InterPro" id="IPR050214">
    <property type="entry name" value="Cys_Synth/Cystath_Beta-Synth"/>
</dbReference>
<dbReference type="NCBIfam" id="NF007989">
    <property type="entry name" value="PRK10717.1"/>
    <property type="match status" value="1"/>
</dbReference>
<reference evidence="10 11" key="1">
    <citation type="submission" date="2016-12" db="EMBL/GenBank/DDBJ databases">
        <title>Diversity of luminous bacteria.</title>
        <authorList>
            <person name="Yoshizawa S."/>
            <person name="Kogure K."/>
        </authorList>
    </citation>
    <scope>NUCLEOTIDE SEQUENCE [LARGE SCALE GENOMIC DNA]</scope>
    <source>
        <strain evidence="10 11">SA4-48</strain>
    </source>
</reference>
<dbReference type="FunFam" id="3.40.50.1100:FF:000011">
    <property type="entry name" value="Cysteine synthase (o-acetylserine)"/>
    <property type="match status" value="1"/>
</dbReference>
<comment type="caution">
    <text evidence="10">The sequence shown here is derived from an EMBL/GenBank/DDBJ whole genome shotgun (WGS) entry which is preliminary data.</text>
</comment>
<dbReference type="PROSITE" id="PS00901">
    <property type="entry name" value="CYS_SYNTHASE"/>
    <property type="match status" value="1"/>
</dbReference>
<dbReference type="Gene3D" id="3.40.50.1100">
    <property type="match status" value="2"/>
</dbReference>
<feature type="domain" description="Tryptophan synthase beta chain-like PALP" evidence="9">
    <location>
        <begin position="10"/>
        <end position="292"/>
    </location>
</feature>
<dbReference type="PANTHER" id="PTHR10314">
    <property type="entry name" value="CYSTATHIONINE BETA-SYNTHASE"/>
    <property type="match status" value="1"/>
</dbReference>
<comment type="pathway">
    <text evidence="2">Amino-acid biosynthesis; L-cysteine biosynthesis; L-cysteine from L-serine: step 2/2.</text>
</comment>
<dbReference type="GO" id="GO:0004124">
    <property type="term" value="F:cysteine synthase activity"/>
    <property type="evidence" value="ECO:0007669"/>
    <property type="project" value="UniProtKB-EC"/>
</dbReference>
<comment type="cofactor">
    <cofactor evidence="1">
        <name>pyridoxal 5'-phosphate</name>
        <dbReference type="ChEBI" id="CHEBI:597326"/>
    </cofactor>
</comment>
<dbReference type="Proteomes" id="UP000239007">
    <property type="component" value="Unassembled WGS sequence"/>
</dbReference>
<keyword evidence="7" id="KW-0809">Transit peptide</keyword>
<evidence type="ECO:0000256" key="7">
    <source>
        <dbReference type="ARBA" id="ARBA00022946"/>
    </source>
</evidence>
<evidence type="ECO:0000256" key="6">
    <source>
        <dbReference type="ARBA" id="ARBA00022898"/>
    </source>
</evidence>
<dbReference type="EMBL" id="MSCH01000003">
    <property type="protein sequence ID" value="PQJ53629.1"/>
    <property type="molecule type" value="Genomic_DNA"/>
</dbReference>
<keyword evidence="11" id="KW-1185">Reference proteome</keyword>
<evidence type="ECO:0000259" key="9">
    <source>
        <dbReference type="Pfam" id="PF00291"/>
    </source>
</evidence>
<dbReference type="InterPro" id="IPR001926">
    <property type="entry name" value="TrpB-like_PALP"/>
</dbReference>
<organism evidence="10 11">
    <name type="scientific">Psychrosphaera saromensis</name>
    <dbReference type="NCBI Taxonomy" id="716813"/>
    <lineage>
        <taxon>Bacteria</taxon>
        <taxon>Pseudomonadati</taxon>
        <taxon>Pseudomonadota</taxon>
        <taxon>Gammaproteobacteria</taxon>
        <taxon>Alteromonadales</taxon>
        <taxon>Pseudoalteromonadaceae</taxon>
        <taxon>Psychrosphaera</taxon>
    </lineage>
</organism>
<name>A0A2S7UV53_9GAMM</name>
<evidence type="ECO:0000256" key="3">
    <source>
        <dbReference type="ARBA" id="ARBA00012681"/>
    </source>
</evidence>
<evidence type="ECO:0000256" key="2">
    <source>
        <dbReference type="ARBA" id="ARBA00004962"/>
    </source>
</evidence>
<evidence type="ECO:0000256" key="8">
    <source>
        <dbReference type="ARBA" id="ARBA00047931"/>
    </source>
</evidence>
<keyword evidence="6" id="KW-0663">Pyridoxal phosphate</keyword>
<dbReference type="AlphaFoldDB" id="A0A2S7UV53"/>
<dbReference type="RefSeq" id="WP_105052119.1">
    <property type="nucleotide sequence ID" value="NZ_BMYG01000002.1"/>
</dbReference>
<dbReference type="OrthoDB" id="9805733at2"/>
<dbReference type="InterPro" id="IPR001216">
    <property type="entry name" value="P-phosphate_BS"/>
</dbReference>
<sequence length="361" mass="38983">MNKTANNLAELIGDTPLVKVASLSQLTGCDIYVKCEFLNPGGSVKDRAALQMVTDAIASGELKPGMSIVEGTAGNTGIGLAIVAKSLGYDLEVVMPKGQTKEKEQMIELHGAKLHLVDAVPFSNPAHFYHTARTMAENNPKYWWANQFENLSNAKAHFEQTGPEIYQQTDKEIDVFVSVAGTGGTLGGISDYLKSQNPEIKTVAVDPDGSGILNYLAQGKHIATEGGSFTEGIGIMRLVENFKQAKIDYAVNLPDKDIVTVANYVRKHDALVLGSSSALNVTAAFFSALKFGPLGSNEKHSGQKHTIVTIACDLGERSISKLYNDEFLATKNINVAEQNIEQLKQKYLANTESLKKVDFSA</sequence>
<dbReference type="Pfam" id="PF00291">
    <property type="entry name" value="PALP"/>
    <property type="match status" value="1"/>
</dbReference>
<gene>
    <name evidence="10" type="ORF">BTO11_08090</name>
</gene>
<dbReference type="CDD" id="cd01561">
    <property type="entry name" value="CBS_like"/>
    <property type="match status" value="1"/>
</dbReference>
<dbReference type="SUPFAM" id="SSF53686">
    <property type="entry name" value="Tryptophan synthase beta subunit-like PLP-dependent enzymes"/>
    <property type="match status" value="1"/>
</dbReference>
<dbReference type="GO" id="GO:0006535">
    <property type="term" value="P:cysteine biosynthetic process from serine"/>
    <property type="evidence" value="ECO:0007669"/>
    <property type="project" value="InterPro"/>
</dbReference>
<dbReference type="InterPro" id="IPR036052">
    <property type="entry name" value="TrpB-like_PALP_sf"/>
</dbReference>
<keyword evidence="5" id="KW-0808">Transferase</keyword>
<comment type="catalytic activity">
    <reaction evidence="8">
        <text>O-acetyl-L-serine + hydrogen sulfide = L-cysteine + acetate</text>
        <dbReference type="Rhea" id="RHEA:14829"/>
        <dbReference type="ChEBI" id="CHEBI:29919"/>
        <dbReference type="ChEBI" id="CHEBI:30089"/>
        <dbReference type="ChEBI" id="CHEBI:35235"/>
        <dbReference type="ChEBI" id="CHEBI:58340"/>
        <dbReference type="EC" id="2.5.1.47"/>
    </reaction>
</comment>
<evidence type="ECO:0000256" key="5">
    <source>
        <dbReference type="ARBA" id="ARBA00022679"/>
    </source>
</evidence>
<evidence type="ECO:0000256" key="1">
    <source>
        <dbReference type="ARBA" id="ARBA00001933"/>
    </source>
</evidence>
<keyword evidence="4" id="KW-0028">Amino-acid biosynthesis</keyword>
<evidence type="ECO:0000313" key="11">
    <source>
        <dbReference type="Proteomes" id="UP000239007"/>
    </source>
</evidence>